<reference evidence="1" key="1">
    <citation type="submission" date="2020-05" db="UniProtKB">
        <authorList>
            <consortium name="EnsemblMetazoa"/>
        </authorList>
    </citation>
    <scope>IDENTIFICATION</scope>
    <source>
        <strain evidence="1">BB02</strain>
    </source>
</reference>
<name>A0A2C9KX90_BIOGL</name>
<dbReference type="EnsemblMetazoa" id="BGLB024523-RC">
    <property type="protein sequence ID" value="BGLB024523-PC"/>
    <property type="gene ID" value="BGLB024523"/>
</dbReference>
<dbReference type="VEuPathDB" id="VectorBase:BGLAX_034022"/>
<dbReference type="KEGG" id="bgt:106062397"/>
<dbReference type="VEuPathDB" id="VectorBase:BGLB024523"/>
<dbReference type="Proteomes" id="UP000076420">
    <property type="component" value="Unassembled WGS sequence"/>
</dbReference>
<dbReference type="EnsemblMetazoa" id="BGLB024523-RA">
    <property type="protein sequence ID" value="BGLB024523-PA"/>
    <property type="gene ID" value="BGLB024523"/>
</dbReference>
<dbReference type="AlphaFoldDB" id="A0A2C9KX90"/>
<sequence length="349" mass="40027">MQQDHAKDLKSESTVHQINFKRMQCYQLLGQVHHETQLSEGGEADLHKYFAVCAKNPGHVGFIPAKELKMQHLPEQHQDPDLYELIRAVADLTVRVDVQMVSPHRPEFWPNTQSSYPFYNLKEKRKFRTGSGMVKKVYQYTSGYRDSFGDHHGQYTTCWCAQCQHSESPSNVWWEFNVDTATHVVFDDIEAQNTSLKLFYDGRDSPQVSLEKVCVKCVNVERDLCVLKCVTCDETLGKTLKSVWRHFNKVWSIVNDKYKKSRDSDKLTFMVSHPHGCFKQVSIGQWKDKYALGGTLFDLYMFTYSTCTCPGSSGASVHCVGYSWWGYDQHVHTGTLKSGLNYSCAGEIL</sequence>
<dbReference type="OrthoDB" id="10038545at2759"/>
<evidence type="ECO:0000313" key="1">
    <source>
        <dbReference type="EnsemblMetazoa" id="BGLB024523-PC"/>
    </source>
</evidence>
<organism evidence="1 2">
    <name type="scientific">Biomphalaria glabrata</name>
    <name type="common">Bloodfluke planorb</name>
    <name type="synonym">Freshwater snail</name>
    <dbReference type="NCBI Taxonomy" id="6526"/>
    <lineage>
        <taxon>Eukaryota</taxon>
        <taxon>Metazoa</taxon>
        <taxon>Spiralia</taxon>
        <taxon>Lophotrochozoa</taxon>
        <taxon>Mollusca</taxon>
        <taxon>Gastropoda</taxon>
        <taxon>Heterobranchia</taxon>
        <taxon>Euthyneura</taxon>
        <taxon>Panpulmonata</taxon>
        <taxon>Hygrophila</taxon>
        <taxon>Lymnaeoidea</taxon>
        <taxon>Planorbidae</taxon>
        <taxon>Biomphalaria</taxon>
    </lineage>
</organism>
<proteinExistence type="predicted"/>
<protein>
    <submittedName>
        <fullName evidence="1">Uncharacterized protein</fullName>
    </submittedName>
</protein>
<evidence type="ECO:0000313" key="2">
    <source>
        <dbReference type="Proteomes" id="UP000076420"/>
    </source>
</evidence>
<accession>A0A2C9KX90</accession>
<dbReference type="RefSeq" id="XP_013076110.2">
    <property type="nucleotide sequence ID" value="XM_013220656.2"/>
</dbReference>
<gene>
    <name evidence="1" type="primary">106062397</name>
</gene>
<dbReference type="RefSeq" id="XP_013076111.2">
    <property type="nucleotide sequence ID" value="XM_013220657.2"/>
</dbReference>